<dbReference type="Pfam" id="PF00027">
    <property type="entry name" value="cNMP_binding"/>
    <property type="match status" value="1"/>
</dbReference>
<keyword evidence="2" id="KW-0812">Transmembrane</keyword>
<gene>
    <name evidence="4" type="ORF">PPERSA_03032</name>
</gene>
<dbReference type="SMART" id="SM00100">
    <property type="entry name" value="cNMP"/>
    <property type="match status" value="1"/>
</dbReference>
<dbReference type="OrthoDB" id="421226at2759"/>
<organism evidence="4 5">
    <name type="scientific">Pseudocohnilembus persalinus</name>
    <name type="common">Ciliate</name>
    <dbReference type="NCBI Taxonomy" id="266149"/>
    <lineage>
        <taxon>Eukaryota</taxon>
        <taxon>Sar</taxon>
        <taxon>Alveolata</taxon>
        <taxon>Ciliophora</taxon>
        <taxon>Intramacronucleata</taxon>
        <taxon>Oligohymenophorea</taxon>
        <taxon>Scuticociliatia</taxon>
        <taxon>Philasterida</taxon>
        <taxon>Pseudocohnilembidae</taxon>
        <taxon>Pseudocohnilembus</taxon>
    </lineage>
</organism>
<dbReference type="InterPro" id="IPR000595">
    <property type="entry name" value="cNMP-bd_dom"/>
</dbReference>
<comment type="caution">
    <text evidence="4">The sequence shown here is derived from an EMBL/GenBank/DDBJ whole genome shotgun (WGS) entry which is preliminary data.</text>
</comment>
<dbReference type="EMBL" id="LDAU01000182">
    <property type="protein sequence ID" value="KRX00772.1"/>
    <property type="molecule type" value="Genomic_DNA"/>
</dbReference>
<dbReference type="PANTHER" id="PTHR45689">
    <property type="entry name" value="I[[H]] CHANNEL, ISOFORM E"/>
    <property type="match status" value="1"/>
</dbReference>
<feature type="domain" description="Cyclic nucleotide-binding" evidence="3">
    <location>
        <begin position="487"/>
        <end position="555"/>
    </location>
</feature>
<feature type="transmembrane region" description="Helical" evidence="2">
    <location>
        <begin position="315"/>
        <end position="333"/>
    </location>
</feature>
<feature type="transmembrane region" description="Helical" evidence="2">
    <location>
        <begin position="162"/>
        <end position="184"/>
    </location>
</feature>
<evidence type="ECO:0000256" key="1">
    <source>
        <dbReference type="SAM" id="MobiDB-lite"/>
    </source>
</evidence>
<dbReference type="GO" id="GO:0035725">
    <property type="term" value="P:sodium ion transmembrane transport"/>
    <property type="evidence" value="ECO:0007669"/>
    <property type="project" value="TreeGrafter"/>
</dbReference>
<dbReference type="SUPFAM" id="SSF51206">
    <property type="entry name" value="cAMP-binding domain-like"/>
    <property type="match status" value="1"/>
</dbReference>
<keyword evidence="2" id="KW-0472">Membrane</keyword>
<dbReference type="PROSITE" id="PS50042">
    <property type="entry name" value="CNMP_BINDING_3"/>
    <property type="match status" value="1"/>
</dbReference>
<dbReference type="GO" id="GO:0005249">
    <property type="term" value="F:voltage-gated potassium channel activity"/>
    <property type="evidence" value="ECO:0007669"/>
    <property type="project" value="TreeGrafter"/>
</dbReference>
<reference evidence="4 5" key="1">
    <citation type="journal article" date="2015" name="Sci. Rep.">
        <title>Genome of the facultative scuticociliatosis pathogen Pseudocohnilembus persalinus provides insight into its virulence through horizontal gene transfer.</title>
        <authorList>
            <person name="Xiong J."/>
            <person name="Wang G."/>
            <person name="Cheng J."/>
            <person name="Tian M."/>
            <person name="Pan X."/>
            <person name="Warren A."/>
            <person name="Jiang C."/>
            <person name="Yuan D."/>
            <person name="Miao W."/>
        </authorList>
    </citation>
    <scope>NUCLEOTIDE SEQUENCE [LARGE SCALE GENOMIC DNA]</scope>
    <source>
        <strain evidence="4">36N120E</strain>
    </source>
</reference>
<feature type="region of interest" description="Disordered" evidence="1">
    <location>
        <begin position="1167"/>
        <end position="1197"/>
    </location>
</feature>
<feature type="transmembrane region" description="Helical" evidence="2">
    <location>
        <begin position="196"/>
        <end position="219"/>
    </location>
</feature>
<dbReference type="CDD" id="cd00038">
    <property type="entry name" value="CAP_ED"/>
    <property type="match status" value="1"/>
</dbReference>
<feature type="region of interest" description="Disordered" evidence="1">
    <location>
        <begin position="849"/>
        <end position="870"/>
    </location>
</feature>
<evidence type="ECO:0000313" key="5">
    <source>
        <dbReference type="Proteomes" id="UP000054937"/>
    </source>
</evidence>
<protein>
    <submittedName>
        <fullName evidence="4">Cyclic nucleotide-binding protein</fullName>
    </submittedName>
</protein>
<keyword evidence="2" id="KW-1133">Transmembrane helix</keyword>
<feature type="transmembrane region" description="Helical" evidence="2">
    <location>
        <begin position="262"/>
        <end position="286"/>
    </location>
</feature>
<feature type="compositionally biased region" description="Low complexity" evidence="1">
    <location>
        <begin position="981"/>
        <end position="991"/>
    </location>
</feature>
<accession>A0A0V0QF08</accession>
<dbReference type="PANTHER" id="PTHR45689:SF5">
    <property type="entry name" value="I[[H]] CHANNEL, ISOFORM E"/>
    <property type="match status" value="1"/>
</dbReference>
<dbReference type="AlphaFoldDB" id="A0A0V0QF08"/>
<evidence type="ECO:0000256" key="2">
    <source>
        <dbReference type="SAM" id="Phobius"/>
    </source>
</evidence>
<dbReference type="Gene3D" id="1.10.287.630">
    <property type="entry name" value="Helix hairpin bin"/>
    <property type="match status" value="1"/>
</dbReference>
<dbReference type="Pfam" id="PF07885">
    <property type="entry name" value="Ion_trans_2"/>
    <property type="match status" value="1"/>
</dbReference>
<proteinExistence type="predicted"/>
<dbReference type="InterPro" id="IPR018490">
    <property type="entry name" value="cNMP-bd_dom_sf"/>
</dbReference>
<dbReference type="Gene3D" id="1.10.287.70">
    <property type="match status" value="1"/>
</dbReference>
<keyword evidence="5" id="KW-1185">Reference proteome</keyword>
<feature type="transmembrane region" description="Helical" evidence="2">
    <location>
        <begin position="225"/>
        <end position="242"/>
    </location>
</feature>
<name>A0A0V0QF08_PSEPJ</name>
<dbReference type="GO" id="GO:0003254">
    <property type="term" value="P:regulation of membrane depolarization"/>
    <property type="evidence" value="ECO:0007669"/>
    <property type="project" value="TreeGrafter"/>
</dbReference>
<dbReference type="InterPro" id="IPR014710">
    <property type="entry name" value="RmlC-like_jellyroll"/>
</dbReference>
<feature type="compositionally biased region" description="Polar residues" evidence="1">
    <location>
        <begin position="1183"/>
        <end position="1197"/>
    </location>
</feature>
<dbReference type="Proteomes" id="UP000054937">
    <property type="component" value="Unassembled WGS sequence"/>
</dbReference>
<evidence type="ECO:0000259" key="3">
    <source>
        <dbReference type="PROSITE" id="PS50042"/>
    </source>
</evidence>
<feature type="transmembrane region" description="Helical" evidence="2">
    <location>
        <begin position="340"/>
        <end position="358"/>
    </location>
</feature>
<feature type="region of interest" description="Disordered" evidence="1">
    <location>
        <begin position="977"/>
        <end position="996"/>
    </location>
</feature>
<sequence length="1197" mass="140988">MPDKNQTPNQLNSYRKQYEQSYQQKINLNYSNDIYSGEEEQIQEGNEIEINQDFDQQQNNLDYSNIESNRNFLISNSTLEQKKVQQNNFNEKKGIEPSVKIINFQLQFFYKLLNNIPTFKPISTSRFIWDLIIILILALYFLIIPLVIAFDKDFVEFIKFDFLHSLLIGFLLFDILVNGNTAVFNKGVIVLEKREIVYRYFQDGMISDLLGLASIITYKIKPIEWEYYNFLQILFFLKMYNFSRIYQRIEMRFRLGPKISNVFNLVNLIIIVLYICHLFACLWLWISRQQQKIGVETWVNVLGITEQSWDIQFLYSYYFMVVTMVTVGFGDMSPVNHLEVLVCIVTMLIACVVFAFVMNEIGQILQKLKQAQEEIERNTWAISQWMQKKNVDQDLQFQVREYLSYYWKEENTEDVERQVLVMNQLSKKLKSSLLKDANKIVISECPIFKDNFSEESIQQTIPLIKEIVYLPEEIIFHKNDLENDPAIYFIEKGRVELFAHIEGIDKMDLNIKILEPGQFFGQIGFFTEQEREISAKALDFTTILKINRNDFLYMIQNNPVDYEKFCYIKDRVLFSKNLGIINDKCLSCNKSDHTIRDCNMLHFFTQKNVLFIKNSFTKNQDRQRYYRKRPIESLDALSNIFIIQDSVLGILVDNPDLMKEEQNFDSDFTVYDSDSFENDEIFQSTNINNNSFQKQQQQQMQKSFFQQLNQQKNINEVQSQNNQISEIKNQGLFQSFNSPGLSKINNLKNIEVISEELGNSIDKNIEQSLEVNPIQHQNIINNAKNQSNSQNTLNQQNKPKIDLNFKALNNQSGSNYNQNNLKLSDTNLAISKSPKSLVNIFSNQNIKEQQRRKYSNYKPHNQSGKNMEREMEKSIRYEQISRKEQKYTTKLLQTQIEKKNTNLQKNDSFSDQIVPSLSFSPFNSNQNYEQQKKKKALSKLTQQLIQKQLQQQSPKQVNLEQSINVLSNLANLFREQRQKEPQQQQQKQIQKMHSSSINQINQKQRGVIQMQGSKLFNQFQPNQNFLNANNTQQNNQQQQQMIQSTLQQIYMQILDQQVQQKAKLSTKDQDINNYITLNNELIIDTCKNFDIYYPAHNIDQVIKNIVLYDKKRKYQQLQQNHQDQSSISSKAKLQNKFHKPALLGINSRFSVNSLNLQKLQVNLQKNKKNSLQSEGIKRKNESQVKFVSQENNSTNNY</sequence>
<feature type="transmembrane region" description="Helical" evidence="2">
    <location>
        <begin position="127"/>
        <end position="150"/>
    </location>
</feature>
<dbReference type="GO" id="GO:0098855">
    <property type="term" value="C:HCN channel complex"/>
    <property type="evidence" value="ECO:0007669"/>
    <property type="project" value="TreeGrafter"/>
</dbReference>
<dbReference type="InterPro" id="IPR051413">
    <property type="entry name" value="K/Na_HCN_channel"/>
</dbReference>
<dbReference type="InParanoid" id="A0A0V0QF08"/>
<dbReference type="InterPro" id="IPR013099">
    <property type="entry name" value="K_chnl_dom"/>
</dbReference>
<evidence type="ECO:0000313" key="4">
    <source>
        <dbReference type="EMBL" id="KRX00772.1"/>
    </source>
</evidence>
<dbReference type="Gene3D" id="2.60.120.10">
    <property type="entry name" value="Jelly Rolls"/>
    <property type="match status" value="1"/>
</dbReference>
<dbReference type="SUPFAM" id="SSF81324">
    <property type="entry name" value="Voltage-gated potassium channels"/>
    <property type="match status" value="1"/>
</dbReference>